<dbReference type="GO" id="GO:0044781">
    <property type="term" value="P:bacterial-type flagellum organization"/>
    <property type="evidence" value="ECO:0007669"/>
    <property type="project" value="UniProtKB-UniRule"/>
</dbReference>
<evidence type="ECO:0000256" key="4">
    <source>
        <dbReference type="ARBA" id="ARBA00024746"/>
    </source>
</evidence>
<keyword evidence="3 5" id="KW-1005">Bacterial flagellum biogenesis</keyword>
<evidence type="ECO:0000256" key="3">
    <source>
        <dbReference type="ARBA" id="ARBA00022795"/>
    </source>
</evidence>
<dbReference type="Gene3D" id="2.60.40.4070">
    <property type="match status" value="1"/>
</dbReference>
<dbReference type="Pfam" id="PF13860">
    <property type="entry name" value="FlgD_ig"/>
    <property type="match status" value="1"/>
</dbReference>
<feature type="compositionally biased region" description="Low complexity" evidence="6">
    <location>
        <begin position="1"/>
        <end position="22"/>
    </location>
</feature>
<protein>
    <recommendedName>
        <fullName evidence="2 5">Basal-body rod modification protein FlgD</fullName>
    </recommendedName>
</protein>
<dbReference type="OrthoDB" id="9785233at2"/>
<evidence type="ECO:0000259" key="7">
    <source>
        <dbReference type="Pfam" id="PF13860"/>
    </source>
</evidence>
<evidence type="ECO:0000256" key="1">
    <source>
        <dbReference type="ARBA" id="ARBA00010577"/>
    </source>
</evidence>
<keyword evidence="8" id="KW-0966">Cell projection</keyword>
<keyword evidence="8" id="KW-0282">Flagellum</keyword>
<evidence type="ECO:0000313" key="8">
    <source>
        <dbReference type="EMBL" id="PTX51370.1"/>
    </source>
</evidence>
<dbReference type="EMBL" id="QBKN01000003">
    <property type="protein sequence ID" value="PTX51370.1"/>
    <property type="molecule type" value="Genomic_DNA"/>
</dbReference>
<evidence type="ECO:0000256" key="6">
    <source>
        <dbReference type="SAM" id="MobiDB-lite"/>
    </source>
</evidence>
<dbReference type="RefSeq" id="WP_107974763.1">
    <property type="nucleotide sequence ID" value="NZ_BMEZ01000003.1"/>
</dbReference>
<sequence length="229" mass="24236">MDPVTSTTPQARSAAAQSSEQQPGVDLGGGTNISSDFDTFLRMLTVQVQNQDPLNPVDATDYATQLATFSGVEQQVLTNDLLTGLQDLLGGGSLQQMGGFVGMEGLVNAPVRYDGTPIAVRPDYAPNADSAALLVRDEKGTLVQRFGLEVGEEAVLWTGLDETGTPVPAGTYTFQVESYEGSRLLNSQLVPAYSRIEEARRENGAIVLRMSDGTELPADEVGGLRSPAA</sequence>
<comment type="caution">
    <text evidence="8">The sequence shown here is derived from an EMBL/GenBank/DDBJ whole genome shotgun (WGS) entry which is preliminary data.</text>
</comment>
<dbReference type="InterPro" id="IPR005648">
    <property type="entry name" value="FlgD"/>
</dbReference>
<gene>
    <name evidence="8" type="ORF">C8N44_103114</name>
</gene>
<feature type="region of interest" description="Disordered" evidence="6">
    <location>
        <begin position="1"/>
        <end position="31"/>
    </location>
</feature>
<dbReference type="InterPro" id="IPR025965">
    <property type="entry name" value="FlgD/Vpr_Ig-like"/>
</dbReference>
<keyword evidence="8" id="KW-0969">Cilium</keyword>
<dbReference type="Proteomes" id="UP000244069">
    <property type="component" value="Unassembled WGS sequence"/>
</dbReference>
<reference evidence="8 9" key="1">
    <citation type="submission" date="2018-04" db="EMBL/GenBank/DDBJ databases">
        <title>Genomic Encyclopedia of Archaeal and Bacterial Type Strains, Phase II (KMG-II): from individual species to whole genera.</title>
        <authorList>
            <person name="Goeker M."/>
        </authorList>
    </citation>
    <scope>NUCLEOTIDE SEQUENCE [LARGE SCALE GENOMIC DNA]</scope>
    <source>
        <strain evidence="8 9">DSM 29329</strain>
    </source>
</reference>
<comment type="similarity">
    <text evidence="1 5">Belongs to the FlgD family.</text>
</comment>
<feature type="domain" description="FlgD/Vpr Ig-like" evidence="7">
    <location>
        <begin position="114"/>
        <end position="181"/>
    </location>
</feature>
<keyword evidence="9" id="KW-1185">Reference proteome</keyword>
<evidence type="ECO:0000256" key="5">
    <source>
        <dbReference type="RuleBase" id="RU362076"/>
    </source>
</evidence>
<proteinExistence type="inferred from homology"/>
<dbReference type="AlphaFoldDB" id="A0A2T6B5M4"/>
<evidence type="ECO:0000313" key="9">
    <source>
        <dbReference type="Proteomes" id="UP000244069"/>
    </source>
</evidence>
<name>A0A2T6B5M4_9RHOB</name>
<dbReference type="Pfam" id="PF03963">
    <property type="entry name" value="FlgD"/>
    <property type="match status" value="1"/>
</dbReference>
<accession>A0A2T6B5M4</accession>
<comment type="function">
    <text evidence="4 5">Required for flagellar hook formation. May act as a scaffolding protein.</text>
</comment>
<evidence type="ECO:0000256" key="2">
    <source>
        <dbReference type="ARBA" id="ARBA00016013"/>
    </source>
</evidence>
<organism evidence="8 9">
    <name type="scientific">Allosediminivita pacifica</name>
    <dbReference type="NCBI Taxonomy" id="1267769"/>
    <lineage>
        <taxon>Bacteria</taxon>
        <taxon>Pseudomonadati</taxon>
        <taxon>Pseudomonadota</taxon>
        <taxon>Alphaproteobacteria</taxon>
        <taxon>Rhodobacterales</taxon>
        <taxon>Paracoccaceae</taxon>
        <taxon>Allosediminivita</taxon>
    </lineage>
</organism>